<dbReference type="InterPro" id="IPR014710">
    <property type="entry name" value="RmlC-like_jellyroll"/>
</dbReference>
<dbReference type="Proteomes" id="UP001500393">
    <property type="component" value="Unassembled WGS sequence"/>
</dbReference>
<name>A0ABN2DUP1_9ACTN</name>
<dbReference type="InterPro" id="IPR011051">
    <property type="entry name" value="RmlC_Cupin_sf"/>
</dbReference>
<gene>
    <name evidence="3" type="ORF">GCM10009789_45750</name>
</gene>
<proteinExistence type="predicted"/>
<protein>
    <recommendedName>
        <fullName evidence="2">Cupin type-2 domain-containing protein</fullName>
    </recommendedName>
</protein>
<accession>A0ABN2DUP1</accession>
<dbReference type="InterPro" id="IPR013096">
    <property type="entry name" value="Cupin_2"/>
</dbReference>
<dbReference type="Gene3D" id="2.60.120.10">
    <property type="entry name" value="Jelly Rolls"/>
    <property type="match status" value="2"/>
</dbReference>
<evidence type="ECO:0000313" key="3">
    <source>
        <dbReference type="EMBL" id="GAA1587058.1"/>
    </source>
</evidence>
<dbReference type="Pfam" id="PF07883">
    <property type="entry name" value="Cupin_2"/>
    <property type="match status" value="2"/>
</dbReference>
<feature type="domain" description="Cupin type-2" evidence="2">
    <location>
        <begin position="214"/>
        <end position="276"/>
    </location>
</feature>
<comment type="caution">
    <text evidence="3">The sequence shown here is derived from an EMBL/GenBank/DDBJ whole genome shotgun (WGS) entry which is preliminary data.</text>
</comment>
<dbReference type="RefSeq" id="WP_344217089.1">
    <property type="nucleotide sequence ID" value="NZ_BAAAOS010000032.1"/>
</dbReference>
<feature type="domain" description="Cupin type-2" evidence="2">
    <location>
        <begin position="51"/>
        <end position="119"/>
    </location>
</feature>
<dbReference type="PANTHER" id="PTHR35848:SF6">
    <property type="entry name" value="CUPIN TYPE-2 DOMAIN-CONTAINING PROTEIN"/>
    <property type="match status" value="1"/>
</dbReference>
<evidence type="ECO:0000256" key="1">
    <source>
        <dbReference type="ARBA" id="ARBA00022723"/>
    </source>
</evidence>
<evidence type="ECO:0000313" key="4">
    <source>
        <dbReference type="Proteomes" id="UP001500393"/>
    </source>
</evidence>
<evidence type="ECO:0000259" key="2">
    <source>
        <dbReference type="Pfam" id="PF07883"/>
    </source>
</evidence>
<sequence length="300" mass="32115">MSEQAPPRVSSVLPQKGFDFVEGHPSEPGEGVSVAELLGPGDGAQHLAIALVRLEPGASVVGHLHPFQESFFVLSGQPQVTIADKQYALVPQDFGLVPTAQGHAWANPGREPATLLRVYAPQPRPIGRRGRWGVFAAPTTPVPSKGRPVRELDPTQTGVGHFDQTDMAPPGSISMPGYHGGNVQDVQIRMMVDELSGSVQHTMFIVQFTPTGRPGGAAKEHFHPFEEIYYLLSGSAQTSFDGEHSEVVAGDLVFAPVGASHGFTPTGTEPVCWIEVQSPLPPSAHGFTFHNDWDDLEILG</sequence>
<organism evidence="3 4">
    <name type="scientific">Kribbella sancticallisti</name>
    <dbReference type="NCBI Taxonomy" id="460087"/>
    <lineage>
        <taxon>Bacteria</taxon>
        <taxon>Bacillati</taxon>
        <taxon>Actinomycetota</taxon>
        <taxon>Actinomycetes</taxon>
        <taxon>Propionibacteriales</taxon>
        <taxon>Kribbellaceae</taxon>
        <taxon>Kribbella</taxon>
    </lineage>
</organism>
<dbReference type="SUPFAM" id="SSF51182">
    <property type="entry name" value="RmlC-like cupins"/>
    <property type="match status" value="1"/>
</dbReference>
<dbReference type="InterPro" id="IPR051610">
    <property type="entry name" value="GPI/OXD"/>
</dbReference>
<keyword evidence="4" id="KW-1185">Reference proteome</keyword>
<dbReference type="PANTHER" id="PTHR35848">
    <property type="entry name" value="OXALATE-BINDING PROTEIN"/>
    <property type="match status" value="1"/>
</dbReference>
<reference evidence="3 4" key="1">
    <citation type="journal article" date="2019" name="Int. J. Syst. Evol. Microbiol.">
        <title>The Global Catalogue of Microorganisms (GCM) 10K type strain sequencing project: providing services to taxonomists for standard genome sequencing and annotation.</title>
        <authorList>
            <consortium name="The Broad Institute Genomics Platform"/>
            <consortium name="The Broad Institute Genome Sequencing Center for Infectious Disease"/>
            <person name="Wu L."/>
            <person name="Ma J."/>
        </authorList>
    </citation>
    <scope>NUCLEOTIDE SEQUENCE [LARGE SCALE GENOMIC DNA]</scope>
    <source>
        <strain evidence="3 4">JCM 14969</strain>
    </source>
</reference>
<keyword evidence="1" id="KW-0479">Metal-binding</keyword>
<dbReference type="EMBL" id="BAAAOS010000032">
    <property type="protein sequence ID" value="GAA1587058.1"/>
    <property type="molecule type" value="Genomic_DNA"/>
</dbReference>